<dbReference type="PANTHER" id="PTHR43591">
    <property type="entry name" value="METHYLTRANSFERASE"/>
    <property type="match status" value="1"/>
</dbReference>
<keyword evidence="1 5" id="KW-0489">Methyltransferase</keyword>
<organism evidence="5 6">
    <name type="scientific">Nitrosotalea sinensis</name>
    <dbReference type="NCBI Taxonomy" id="1499975"/>
    <lineage>
        <taxon>Archaea</taxon>
        <taxon>Nitrososphaerota</taxon>
        <taxon>Nitrososphaeria</taxon>
        <taxon>Nitrosotaleales</taxon>
        <taxon>Nitrosotaleaceae</taxon>
        <taxon>Nitrosotalea</taxon>
    </lineage>
</organism>
<dbReference type="Pfam" id="PF08241">
    <property type="entry name" value="Methyltransf_11"/>
    <property type="match status" value="1"/>
</dbReference>
<dbReference type="CDD" id="cd02440">
    <property type="entry name" value="AdoMet_MTases"/>
    <property type="match status" value="1"/>
</dbReference>
<evidence type="ECO:0000256" key="3">
    <source>
        <dbReference type="ARBA" id="ARBA00022691"/>
    </source>
</evidence>
<dbReference type="InterPro" id="IPR029063">
    <property type="entry name" value="SAM-dependent_MTases_sf"/>
</dbReference>
<gene>
    <name evidence="5" type="ORF">NSIN_20143</name>
</gene>
<dbReference type="GO" id="GO:0032259">
    <property type="term" value="P:methylation"/>
    <property type="evidence" value="ECO:0007669"/>
    <property type="project" value="UniProtKB-KW"/>
</dbReference>
<dbReference type="Proteomes" id="UP000232412">
    <property type="component" value="Unassembled WGS sequence"/>
</dbReference>
<dbReference type="PROSITE" id="PS01184">
    <property type="entry name" value="UBIE_2"/>
    <property type="match status" value="1"/>
</dbReference>
<name>A0A2H1EF20_9ARCH</name>
<evidence type="ECO:0000259" key="4">
    <source>
        <dbReference type="Pfam" id="PF08241"/>
    </source>
</evidence>
<dbReference type="EMBL" id="FRFC01000003">
    <property type="protein sequence ID" value="SHO43701.1"/>
    <property type="molecule type" value="Genomic_DNA"/>
</dbReference>
<evidence type="ECO:0000256" key="1">
    <source>
        <dbReference type="ARBA" id="ARBA00022603"/>
    </source>
</evidence>
<feature type="domain" description="Methyltransferase type 11" evidence="4">
    <location>
        <begin position="51"/>
        <end position="146"/>
    </location>
</feature>
<dbReference type="GO" id="GO:0008757">
    <property type="term" value="F:S-adenosylmethionine-dependent methyltransferase activity"/>
    <property type="evidence" value="ECO:0007669"/>
    <property type="project" value="InterPro"/>
</dbReference>
<proteinExistence type="predicted"/>
<dbReference type="AlphaFoldDB" id="A0A2H1EF20"/>
<keyword evidence="3" id="KW-0949">S-adenosyl-L-methionine</keyword>
<evidence type="ECO:0000256" key="2">
    <source>
        <dbReference type="ARBA" id="ARBA00022679"/>
    </source>
</evidence>
<evidence type="ECO:0000313" key="5">
    <source>
        <dbReference type="EMBL" id="SHO43701.1"/>
    </source>
</evidence>
<keyword evidence="6" id="KW-1185">Reference proteome</keyword>
<dbReference type="RefSeq" id="WP_245871877.1">
    <property type="nucleotide sequence ID" value="NZ_FRFC01000003.1"/>
</dbReference>
<accession>A0A2H1EF20</accession>
<dbReference type="SUPFAM" id="SSF53335">
    <property type="entry name" value="S-adenosyl-L-methionine-dependent methyltransferases"/>
    <property type="match status" value="1"/>
</dbReference>
<dbReference type="PANTHER" id="PTHR43591:SF24">
    <property type="entry name" value="2-METHOXY-6-POLYPRENYL-1,4-BENZOQUINOL METHYLASE, MITOCHONDRIAL"/>
    <property type="match status" value="1"/>
</dbReference>
<keyword evidence="2 5" id="KW-0808">Transferase</keyword>
<protein>
    <submittedName>
        <fullName evidence="5">Methyltransferase type 11</fullName>
    </submittedName>
</protein>
<sequence>MSDKTSVHTASIIDQFTKQANPFAKKQGHSDERAFKLMYDLTQVTNTDSVLDVACGPGLVSCAFAKIAKHVTGIDITPAMIEKAKLLQHERLLNNLTWNIGNASPLVFPDELFSLVITRYSFHHFLEPEKVLSEMIRVCKRGGRIAVIDVTPRPEKALAYDHIEKLRDPSHVRAIPFDELLDMVKKFGLTNISAAFYRLESELEEQLAASFPNPGDDQKIRNLIQNDLGIDKMDLKCYTKDEMTYFSYPTSIIVAYKP</sequence>
<reference evidence="6" key="1">
    <citation type="submission" date="2016-12" db="EMBL/GenBank/DDBJ databases">
        <authorList>
            <person name="Herbold C."/>
        </authorList>
    </citation>
    <scope>NUCLEOTIDE SEQUENCE [LARGE SCALE GENOMIC DNA]</scope>
</reference>
<dbReference type="Gene3D" id="3.40.50.150">
    <property type="entry name" value="Vaccinia Virus protein VP39"/>
    <property type="match status" value="1"/>
</dbReference>
<dbReference type="InterPro" id="IPR013216">
    <property type="entry name" value="Methyltransf_11"/>
</dbReference>
<evidence type="ECO:0000313" key="6">
    <source>
        <dbReference type="Proteomes" id="UP000232412"/>
    </source>
</evidence>
<dbReference type="InterPro" id="IPR023576">
    <property type="entry name" value="UbiE/COQ5_MeTrFase_CS"/>
</dbReference>